<comment type="similarity">
    <text evidence="5">Belongs to the 4-toluene sulfonate uptake permease (TSUP) (TC 2.A.102) family.</text>
</comment>
<feature type="transmembrane region" description="Helical" evidence="5">
    <location>
        <begin position="102"/>
        <end position="121"/>
    </location>
</feature>
<dbReference type="PANTHER" id="PTHR43701">
    <property type="entry name" value="MEMBRANE TRANSPORTER PROTEIN MJ0441-RELATED"/>
    <property type="match status" value="1"/>
</dbReference>
<keyword evidence="7" id="KW-1185">Reference proteome</keyword>
<evidence type="ECO:0000256" key="2">
    <source>
        <dbReference type="ARBA" id="ARBA00022692"/>
    </source>
</evidence>
<dbReference type="EMBL" id="CP099582">
    <property type="protein sequence ID" value="USS41031.1"/>
    <property type="molecule type" value="Genomic_DNA"/>
</dbReference>
<feature type="transmembrane region" description="Helical" evidence="5">
    <location>
        <begin position="133"/>
        <end position="159"/>
    </location>
</feature>
<evidence type="ECO:0000256" key="3">
    <source>
        <dbReference type="ARBA" id="ARBA00022989"/>
    </source>
</evidence>
<evidence type="ECO:0000256" key="5">
    <source>
        <dbReference type="RuleBase" id="RU363041"/>
    </source>
</evidence>
<protein>
    <recommendedName>
        <fullName evidence="5">Probable membrane transporter protein</fullName>
    </recommendedName>
</protein>
<feature type="transmembrane region" description="Helical" evidence="5">
    <location>
        <begin position="230"/>
        <end position="247"/>
    </location>
</feature>
<evidence type="ECO:0000313" key="6">
    <source>
        <dbReference type="EMBL" id="USS41031.1"/>
    </source>
</evidence>
<dbReference type="Pfam" id="PF01925">
    <property type="entry name" value="TauE"/>
    <property type="match status" value="1"/>
</dbReference>
<dbReference type="InterPro" id="IPR051598">
    <property type="entry name" value="TSUP/Inactive_protease-like"/>
</dbReference>
<dbReference type="RefSeq" id="WP_253304972.1">
    <property type="nucleotide sequence ID" value="NZ_CP099582.1"/>
</dbReference>
<reference evidence="6" key="2">
    <citation type="submission" date="2022-06" db="EMBL/GenBank/DDBJ databases">
        <authorList>
            <person name="Park Y.-J."/>
        </authorList>
    </citation>
    <scope>NUCLEOTIDE SEQUENCE</scope>
    <source>
        <strain evidence="6">TY</strain>
    </source>
</reference>
<feature type="transmembrane region" description="Helical" evidence="5">
    <location>
        <begin position="200"/>
        <end position="218"/>
    </location>
</feature>
<keyword evidence="5" id="KW-1003">Cell membrane</keyword>
<dbReference type="InterPro" id="IPR002781">
    <property type="entry name" value="TM_pro_TauE-like"/>
</dbReference>
<accession>A0A9E7MYC6</accession>
<keyword evidence="4 5" id="KW-0472">Membrane</keyword>
<feature type="transmembrane region" description="Helical" evidence="5">
    <location>
        <begin position="71"/>
        <end position="90"/>
    </location>
</feature>
<feature type="transmembrane region" description="Helical" evidence="5">
    <location>
        <begin position="39"/>
        <end position="59"/>
    </location>
</feature>
<dbReference type="Proteomes" id="UP001055732">
    <property type="component" value="Chromosome"/>
</dbReference>
<gene>
    <name evidence="6" type="ORF">NF865_02090</name>
</gene>
<dbReference type="KEGG" id="tagg:NF865_02090"/>
<organism evidence="6 7">
    <name type="scientific">Thermococcus aggregans</name>
    <dbReference type="NCBI Taxonomy" id="110163"/>
    <lineage>
        <taxon>Archaea</taxon>
        <taxon>Methanobacteriati</taxon>
        <taxon>Methanobacteriota</taxon>
        <taxon>Thermococci</taxon>
        <taxon>Thermococcales</taxon>
        <taxon>Thermococcaceae</taxon>
        <taxon>Thermococcus</taxon>
    </lineage>
</organism>
<keyword evidence="3 5" id="KW-1133">Transmembrane helix</keyword>
<feature type="transmembrane region" description="Helical" evidence="5">
    <location>
        <begin position="171"/>
        <end position="193"/>
    </location>
</feature>
<evidence type="ECO:0000256" key="1">
    <source>
        <dbReference type="ARBA" id="ARBA00004141"/>
    </source>
</evidence>
<reference evidence="6" key="1">
    <citation type="journal article" date="1998" name="Int. J. Syst. Bacteriol. 48 Pt">
        <title>Thermococcus guaymasensis sp. nov. and Thermococcus aggregans sp. nov., two novel thermophilic archaea isolated from the Guaymas Basin hydrothermal vent site.</title>
        <authorList>
            <person name="Canganella F."/>
            <person name="Jones W.J."/>
            <person name="Gambacorta A."/>
            <person name="Antranikian G."/>
        </authorList>
    </citation>
    <scope>NUCLEOTIDE SEQUENCE</scope>
    <source>
        <strain evidence="6">TY</strain>
    </source>
</reference>
<name>A0A9E7MYC6_THEAG</name>
<proteinExistence type="inferred from homology"/>
<evidence type="ECO:0000313" key="7">
    <source>
        <dbReference type="Proteomes" id="UP001055732"/>
    </source>
</evidence>
<evidence type="ECO:0000256" key="4">
    <source>
        <dbReference type="ARBA" id="ARBA00023136"/>
    </source>
</evidence>
<dbReference type="PANTHER" id="PTHR43701:SF2">
    <property type="entry name" value="MEMBRANE TRANSPORTER PROTEIN YJNA-RELATED"/>
    <property type="match status" value="1"/>
</dbReference>
<dbReference type="GO" id="GO:0005886">
    <property type="term" value="C:plasma membrane"/>
    <property type="evidence" value="ECO:0007669"/>
    <property type="project" value="UniProtKB-SubCell"/>
</dbReference>
<sequence length="248" mass="26593">MHPVVFIFLGFLVGALVGLTGMGGGALMTPSLIFLGVEPIIAVGTDLLYATVTKVFGVLFHQRKNKIRVDITSRLIIGGLPAILLGSFLLRSIDKALLNEYLTLFLGAVLLVTSTLRLVRGEINLPIRPRMEYLYLLGFVVGLTVQFTSVGAGVIVSFALVNLAKVNPHEVVGVTIAYGLALSSLSFMNYAFLNSVDYSLALLLILGTIPGVYFGTSLNTKADKDVLKKVINVAILIIGALILAERVF</sequence>
<dbReference type="AlphaFoldDB" id="A0A9E7MYC6"/>
<keyword evidence="2 5" id="KW-0812">Transmembrane</keyword>
<comment type="subcellular location">
    <subcellularLocation>
        <location evidence="5">Cell membrane</location>
        <topology evidence="5">Multi-pass membrane protein</topology>
    </subcellularLocation>
    <subcellularLocation>
        <location evidence="1">Membrane</location>
        <topology evidence="1">Multi-pass membrane protein</topology>
    </subcellularLocation>
</comment>